<feature type="compositionally biased region" description="Acidic residues" evidence="1">
    <location>
        <begin position="135"/>
        <end position="145"/>
    </location>
</feature>
<dbReference type="AlphaFoldDB" id="A4RSG4"/>
<name>A4RSG4_OSTLU</name>
<dbReference type="Proteomes" id="UP000001568">
    <property type="component" value="Chromosome 2"/>
</dbReference>
<dbReference type="KEGG" id="olu:OSTLU_92330"/>
<dbReference type="Gene3D" id="2.60.120.620">
    <property type="entry name" value="q2cbj1_9rhob like domain"/>
    <property type="match status" value="1"/>
</dbReference>
<dbReference type="Gramene" id="ABO94786">
    <property type="protein sequence ID" value="ABO94786"/>
    <property type="gene ID" value="OSTLU_92330"/>
</dbReference>
<accession>A4RSG4</accession>
<reference evidence="2 3" key="1">
    <citation type="journal article" date="2007" name="Proc. Natl. Acad. Sci. U.S.A.">
        <title>The tiny eukaryote Ostreococcus provides genomic insights into the paradox of plankton speciation.</title>
        <authorList>
            <person name="Palenik B."/>
            <person name="Grimwood J."/>
            <person name="Aerts A."/>
            <person name="Rouze P."/>
            <person name="Salamov A."/>
            <person name="Putnam N."/>
            <person name="Dupont C."/>
            <person name="Jorgensen R."/>
            <person name="Derelle E."/>
            <person name="Rombauts S."/>
            <person name="Zhou K."/>
            <person name="Otillar R."/>
            <person name="Merchant S.S."/>
            <person name="Podell S."/>
            <person name="Gaasterland T."/>
            <person name="Napoli C."/>
            <person name="Gendler K."/>
            <person name="Manuell A."/>
            <person name="Tai V."/>
            <person name="Vallon O."/>
            <person name="Piganeau G."/>
            <person name="Jancek S."/>
            <person name="Heijde M."/>
            <person name="Jabbari K."/>
            <person name="Bowler C."/>
            <person name="Lohr M."/>
            <person name="Robbens S."/>
            <person name="Werner G."/>
            <person name="Dubchak I."/>
            <person name="Pazour G.J."/>
            <person name="Ren Q."/>
            <person name="Paulsen I."/>
            <person name="Delwiche C."/>
            <person name="Schmutz J."/>
            <person name="Rokhsar D."/>
            <person name="Van de Peer Y."/>
            <person name="Moreau H."/>
            <person name="Grigoriev I.V."/>
        </authorList>
    </citation>
    <scope>NUCLEOTIDE SEQUENCE [LARGE SCALE GENOMIC DNA]</scope>
    <source>
        <strain evidence="2 3">CCE9901</strain>
    </source>
</reference>
<dbReference type="HOGENOM" id="CLU_843050_0_0_1"/>
<dbReference type="RefSeq" id="XP_001416493.1">
    <property type="nucleotide sequence ID" value="XM_001416456.1"/>
</dbReference>
<proteinExistence type="predicted"/>
<gene>
    <name evidence="2" type="ORF">OSTLU_92330</name>
</gene>
<dbReference type="GeneID" id="5000375"/>
<dbReference type="InterPro" id="IPR012668">
    <property type="entry name" value="CHP02466"/>
</dbReference>
<protein>
    <submittedName>
        <fullName evidence="2">Uncharacterized protein</fullName>
    </submittedName>
</protein>
<feature type="compositionally biased region" description="Low complexity" evidence="1">
    <location>
        <begin position="107"/>
        <end position="120"/>
    </location>
</feature>
<dbReference type="OrthoDB" id="10477364at2759"/>
<dbReference type="Pfam" id="PF13759">
    <property type="entry name" value="2OG-FeII_Oxy_5"/>
    <property type="match status" value="1"/>
</dbReference>
<evidence type="ECO:0000313" key="2">
    <source>
        <dbReference type="EMBL" id="ABO94786.1"/>
    </source>
</evidence>
<organism evidence="2 3">
    <name type="scientific">Ostreococcus lucimarinus (strain CCE9901)</name>
    <dbReference type="NCBI Taxonomy" id="436017"/>
    <lineage>
        <taxon>Eukaryota</taxon>
        <taxon>Viridiplantae</taxon>
        <taxon>Chlorophyta</taxon>
        <taxon>Mamiellophyceae</taxon>
        <taxon>Mamiellales</taxon>
        <taxon>Bathycoccaceae</taxon>
        <taxon>Ostreococcus</taxon>
    </lineage>
</organism>
<feature type="region of interest" description="Disordered" evidence="1">
    <location>
        <begin position="101"/>
        <end position="176"/>
    </location>
</feature>
<keyword evidence="3" id="KW-1185">Reference proteome</keyword>
<evidence type="ECO:0000256" key="1">
    <source>
        <dbReference type="SAM" id="MobiDB-lite"/>
    </source>
</evidence>
<evidence type="ECO:0000313" key="3">
    <source>
        <dbReference type="Proteomes" id="UP000001568"/>
    </source>
</evidence>
<dbReference type="OMA" id="FESHVEY"/>
<dbReference type="EMBL" id="CP000582">
    <property type="protein sequence ID" value="ABO94786.1"/>
    <property type="molecule type" value="Genomic_DNA"/>
</dbReference>
<sequence>MNLPTLIAAADGVHAVDIATLARIDASTARPRPLNDGQKVFDRDSFFQTHDAYDIAEASTSSPAADADVVHVFTLTNDAREALVRDLVPLGLRKFRRGREDAARSLGDPVPGPGSDVSVVRSNRGGYQSYADLLDSSDSDSENDDAAGGGGGDDAGASRSAAGASDTAAGAPTRARLRPTTWTSVTAIALEAYARVRTSAQREDVCSRDVYGWLNVNAPGDFNKLHAHDSADRWSGVLYLAVPDLSNTTDVPIDAGCLGVRASASSSSPSPSRYFAHSPRVGDLVLFSGAALHAVSAFPRPDGAIKPSNDADEHPSDAVLRVSVAFNVDC</sequence>
<feature type="compositionally biased region" description="Low complexity" evidence="1">
    <location>
        <begin position="155"/>
        <end position="171"/>
    </location>
</feature>